<accession>A0A2P9HJQ2</accession>
<proteinExistence type="predicted"/>
<dbReference type="EMBL" id="OOFM01000004">
    <property type="protein sequence ID" value="SPL64010.1"/>
    <property type="molecule type" value="Genomic_DNA"/>
</dbReference>
<evidence type="ECO:0000313" key="1">
    <source>
        <dbReference type="EMBL" id="SPL64010.1"/>
    </source>
</evidence>
<sequence length="49" mass="5567">MRTADRWVDRRIKQLMIVEAAHGVQSWLANNMEAYSIDTLGPLRGVEPA</sequence>
<name>A0A2P9HJQ2_9HYPH</name>
<protein>
    <submittedName>
        <fullName evidence="1">Uncharacterized protein</fullName>
    </submittedName>
</protein>
<dbReference type="Proteomes" id="UP000246073">
    <property type="component" value="Unassembled WGS sequence"/>
</dbReference>
<organism evidence="1 2">
    <name type="scientific">Ochrobactrum soli</name>
    <dbReference type="NCBI Taxonomy" id="2448455"/>
    <lineage>
        <taxon>Bacteria</taxon>
        <taxon>Pseudomonadati</taxon>
        <taxon>Pseudomonadota</taxon>
        <taxon>Alphaproteobacteria</taxon>
        <taxon>Hyphomicrobiales</taxon>
        <taxon>Brucellaceae</taxon>
        <taxon>Brucella/Ochrobactrum group</taxon>
        <taxon>Ochrobactrum</taxon>
    </lineage>
</organism>
<gene>
    <name evidence="1" type="ORF">OHAE_3942</name>
</gene>
<reference evidence="2" key="1">
    <citation type="submission" date="2017-12" db="EMBL/GenBank/DDBJ databases">
        <authorList>
            <person name="Diaz M."/>
        </authorList>
    </citation>
    <scope>NUCLEOTIDE SEQUENCE [LARGE SCALE GENOMIC DNA]</scope>
    <source>
        <strain evidence="2">FI11154</strain>
    </source>
</reference>
<evidence type="ECO:0000313" key="2">
    <source>
        <dbReference type="Proteomes" id="UP000246073"/>
    </source>
</evidence>
<dbReference type="AlphaFoldDB" id="A0A2P9HJQ2"/>